<dbReference type="Pfam" id="PF01713">
    <property type="entry name" value="Smr"/>
    <property type="match status" value="1"/>
</dbReference>
<evidence type="ECO:0000256" key="1">
    <source>
        <dbReference type="ARBA" id="ARBA00022730"/>
    </source>
</evidence>
<dbReference type="PANTHER" id="PTHR48466">
    <property type="entry name" value="OS10G0509000 PROTEIN-RELATED"/>
    <property type="match status" value="1"/>
</dbReference>
<evidence type="ECO:0000313" key="11">
    <source>
        <dbReference type="Proteomes" id="UP000437748"/>
    </source>
</evidence>
<keyword evidence="11" id="KW-1185">Reference proteome</keyword>
<evidence type="ECO:0000256" key="6">
    <source>
        <dbReference type="ARBA" id="ARBA00023125"/>
    </source>
</evidence>
<dbReference type="PANTHER" id="PTHR48466:SF2">
    <property type="entry name" value="OS10G0509000 PROTEIN"/>
    <property type="match status" value="1"/>
</dbReference>
<dbReference type="SUPFAM" id="SSF52540">
    <property type="entry name" value="P-loop containing nucleoside triphosphate hydrolases"/>
    <property type="match status" value="1"/>
</dbReference>
<dbReference type="GO" id="GO:0043023">
    <property type="term" value="F:ribosomal large subunit binding"/>
    <property type="evidence" value="ECO:0007669"/>
    <property type="project" value="UniProtKB-UniRule"/>
</dbReference>
<dbReference type="Gene3D" id="3.40.50.300">
    <property type="entry name" value="P-loop containing nucleotide triphosphate hydrolases"/>
    <property type="match status" value="1"/>
</dbReference>
<keyword evidence="7" id="KW-0540">Nuclease</keyword>
<dbReference type="NCBIfam" id="TIGR01069">
    <property type="entry name" value="mutS2"/>
    <property type="match status" value="1"/>
</dbReference>
<dbReference type="SMART" id="SM00463">
    <property type="entry name" value="SMR"/>
    <property type="match status" value="1"/>
</dbReference>
<gene>
    <name evidence="7" type="primary">mutS2</name>
    <name evidence="7" type="synonym">rqcU</name>
    <name evidence="10" type="ORF">GCL60_16100</name>
</gene>
<dbReference type="GO" id="GO:0005524">
    <property type="term" value="F:ATP binding"/>
    <property type="evidence" value="ECO:0007669"/>
    <property type="project" value="UniProtKB-UniRule"/>
</dbReference>
<reference evidence="10 11" key="1">
    <citation type="submission" date="2019-10" db="EMBL/GenBank/DDBJ databases">
        <title>New species of Slilvanegrellaceae.</title>
        <authorList>
            <person name="Pitt A."/>
            <person name="Hahn M.W."/>
        </authorList>
    </citation>
    <scope>NUCLEOTIDE SEQUENCE [LARGE SCALE GENOMIC DNA]</scope>
    <source>
        <strain evidence="10 11">SP-Ram-0.45-NSY-1</strain>
    </source>
</reference>
<keyword evidence="8" id="KW-0175">Coiled coil</keyword>
<comment type="function">
    <text evidence="7">Acts as a ribosome collision sensor, splitting the ribosome into its 2 subunits. Detects stalled/collided 70S ribosomes which it binds and splits by an ATP-hydrolysis driven conformational change. Acts upstream of the ribosome quality control system (RQC), a ribosome-associated complex that mediates the extraction of incompletely synthesized nascent chains from stalled ribosomes and their subsequent degradation. Probably generates substrates for RQC.</text>
</comment>
<feature type="coiled-coil region" evidence="8">
    <location>
        <begin position="540"/>
        <end position="664"/>
    </location>
</feature>
<organism evidence="10 11">
    <name type="scientific">Silvanigrella paludirubra</name>
    <dbReference type="NCBI Taxonomy" id="2499159"/>
    <lineage>
        <taxon>Bacteria</taxon>
        <taxon>Pseudomonadati</taxon>
        <taxon>Bdellovibrionota</taxon>
        <taxon>Oligoflexia</taxon>
        <taxon>Silvanigrellales</taxon>
        <taxon>Silvanigrellaceae</taxon>
        <taxon>Silvanigrella</taxon>
    </lineage>
</organism>
<feature type="coiled-coil region" evidence="8">
    <location>
        <begin position="167"/>
        <end position="194"/>
    </location>
</feature>
<dbReference type="SMART" id="SM00533">
    <property type="entry name" value="MUTSd"/>
    <property type="match status" value="1"/>
</dbReference>
<protein>
    <recommendedName>
        <fullName evidence="7">Endonuclease MutS2</fullName>
        <ecNumber evidence="7">3.1.-.-</ecNumber>
    </recommendedName>
    <alternativeName>
        <fullName evidence="7">Ribosome-associated protein quality control-upstream factor</fullName>
        <shortName evidence="7">RQC-upstream factor</shortName>
        <shortName evidence="7">RqcU</shortName>
        <ecNumber evidence="7">3.6.4.-</ecNumber>
    </alternativeName>
</protein>
<dbReference type="InterPro" id="IPR036063">
    <property type="entry name" value="Smr_dom_sf"/>
</dbReference>
<dbReference type="EC" id="3.1.-.-" evidence="7"/>
<dbReference type="GO" id="GO:0019843">
    <property type="term" value="F:rRNA binding"/>
    <property type="evidence" value="ECO:0007669"/>
    <property type="project" value="UniProtKB-UniRule"/>
</dbReference>
<evidence type="ECO:0000256" key="5">
    <source>
        <dbReference type="ARBA" id="ARBA00022884"/>
    </source>
</evidence>
<dbReference type="GO" id="GO:0045910">
    <property type="term" value="P:negative regulation of DNA recombination"/>
    <property type="evidence" value="ECO:0007669"/>
    <property type="project" value="InterPro"/>
</dbReference>
<comment type="caution">
    <text evidence="10">The sequence shown here is derived from an EMBL/GenBank/DDBJ whole genome shotgun (WGS) entry which is preliminary data.</text>
</comment>
<dbReference type="SUPFAM" id="SSF160443">
    <property type="entry name" value="SMR domain-like"/>
    <property type="match status" value="1"/>
</dbReference>
<dbReference type="GO" id="GO:0140664">
    <property type="term" value="F:ATP-dependent DNA damage sensor activity"/>
    <property type="evidence" value="ECO:0007669"/>
    <property type="project" value="InterPro"/>
</dbReference>
<dbReference type="HAMAP" id="MF_00092">
    <property type="entry name" value="MutS2"/>
    <property type="match status" value="1"/>
</dbReference>
<keyword evidence="6 7" id="KW-0238">DNA-binding</keyword>
<dbReference type="SMART" id="SM00534">
    <property type="entry name" value="MUTSac"/>
    <property type="match status" value="1"/>
</dbReference>
<dbReference type="InterPro" id="IPR045076">
    <property type="entry name" value="MutS"/>
</dbReference>
<dbReference type="PROSITE" id="PS50828">
    <property type="entry name" value="SMR"/>
    <property type="match status" value="1"/>
</dbReference>
<dbReference type="OrthoDB" id="9808166at2"/>
<dbReference type="InterPro" id="IPR005747">
    <property type="entry name" value="MutS2"/>
</dbReference>
<keyword evidence="3 7" id="KW-0378">Hydrolase</keyword>
<dbReference type="PIRSF" id="PIRSF005814">
    <property type="entry name" value="MutS_YshD"/>
    <property type="match status" value="1"/>
</dbReference>
<comment type="subunit">
    <text evidence="7">Homodimer. Binds to stalled ribosomes, contacting rRNA.</text>
</comment>
<evidence type="ECO:0000256" key="2">
    <source>
        <dbReference type="ARBA" id="ARBA00022741"/>
    </source>
</evidence>
<keyword evidence="4 7" id="KW-0067">ATP-binding</keyword>
<dbReference type="EC" id="3.6.4.-" evidence="7"/>
<dbReference type="Proteomes" id="UP000437748">
    <property type="component" value="Unassembled WGS sequence"/>
</dbReference>
<dbReference type="InterPro" id="IPR007696">
    <property type="entry name" value="DNA_mismatch_repair_MutS_core"/>
</dbReference>
<name>A0A6N6VNF0_9BACT</name>
<comment type="function">
    <text evidence="7">Endonuclease that is involved in the suppression of homologous recombination and thus may have a key role in the control of bacterial genetic diversity.</text>
</comment>
<dbReference type="GO" id="GO:0006298">
    <property type="term" value="P:mismatch repair"/>
    <property type="evidence" value="ECO:0007669"/>
    <property type="project" value="InterPro"/>
</dbReference>
<dbReference type="GO" id="GO:0004519">
    <property type="term" value="F:endonuclease activity"/>
    <property type="evidence" value="ECO:0007669"/>
    <property type="project" value="UniProtKB-UniRule"/>
</dbReference>
<evidence type="ECO:0000313" key="10">
    <source>
        <dbReference type="EMBL" id="KAB8036084.1"/>
    </source>
</evidence>
<evidence type="ECO:0000256" key="8">
    <source>
        <dbReference type="SAM" id="Coils"/>
    </source>
</evidence>
<dbReference type="InterPro" id="IPR036187">
    <property type="entry name" value="DNA_mismatch_repair_MutS_sf"/>
</dbReference>
<dbReference type="GO" id="GO:0016887">
    <property type="term" value="F:ATP hydrolysis activity"/>
    <property type="evidence" value="ECO:0007669"/>
    <property type="project" value="InterPro"/>
</dbReference>
<dbReference type="SUPFAM" id="SSF48334">
    <property type="entry name" value="DNA repair protein MutS, domain III"/>
    <property type="match status" value="1"/>
</dbReference>
<dbReference type="EMBL" id="WFLM01000008">
    <property type="protein sequence ID" value="KAB8036084.1"/>
    <property type="molecule type" value="Genomic_DNA"/>
</dbReference>
<feature type="domain" description="Smr" evidence="9">
    <location>
        <begin position="874"/>
        <end position="949"/>
    </location>
</feature>
<proteinExistence type="inferred from homology"/>
<dbReference type="AlphaFoldDB" id="A0A6N6VNF0"/>
<evidence type="ECO:0000256" key="7">
    <source>
        <dbReference type="HAMAP-Rule" id="MF_00092"/>
    </source>
</evidence>
<dbReference type="InterPro" id="IPR000432">
    <property type="entry name" value="DNA_mismatch_repair_MutS_C"/>
</dbReference>
<keyword evidence="5 7" id="KW-0694">RNA-binding</keyword>
<dbReference type="Gene3D" id="3.30.1370.110">
    <property type="match status" value="1"/>
</dbReference>
<feature type="binding site" evidence="7">
    <location>
        <begin position="360"/>
        <end position="367"/>
    </location>
    <ligand>
        <name>ATP</name>
        <dbReference type="ChEBI" id="CHEBI:30616"/>
    </ligand>
</feature>
<dbReference type="GO" id="GO:0030983">
    <property type="term" value="F:mismatched DNA binding"/>
    <property type="evidence" value="ECO:0007669"/>
    <property type="project" value="InterPro"/>
</dbReference>
<comment type="similarity">
    <text evidence="7">Belongs to the DNA mismatch repair MutS family. MutS2 subfamily.</text>
</comment>
<dbReference type="InterPro" id="IPR002625">
    <property type="entry name" value="Smr_dom"/>
</dbReference>
<dbReference type="RefSeq" id="WP_153421774.1">
    <property type="nucleotide sequence ID" value="NZ_WFLM01000008.1"/>
</dbReference>
<feature type="coiled-coil region" evidence="8">
    <location>
        <begin position="720"/>
        <end position="765"/>
    </location>
</feature>
<evidence type="ECO:0000256" key="3">
    <source>
        <dbReference type="ARBA" id="ARBA00022801"/>
    </source>
</evidence>
<evidence type="ECO:0000256" key="4">
    <source>
        <dbReference type="ARBA" id="ARBA00022840"/>
    </source>
</evidence>
<dbReference type="Pfam" id="PF00488">
    <property type="entry name" value="MutS_V"/>
    <property type="match status" value="1"/>
</dbReference>
<sequence length="950" mass="108533">MEHENNIDNSPKTFLRNDALMRLEWNKITSYLAGFSIFPHSKKLLSNLEPWLDFEERDFYFTSTSEMLDLNTLGNGISLETFDFSLFENLLRRGAILSPQALFQILITLKLCHSIQNYFKNEKARTIKYPTLFQLACELKPQMDLLAKLNKSVDINGAILSSASPELYSARSRLENAKRKIVEHLEEILKKQDVRNSLQDNVWMLREGRYVLPVRSDRKTGIDGIPRGVSQSGSTVFIEPHALAMQHSNLEKAQSDVEIEENRILRELSKECYLVHEDILNSSEVLTKFDIISARTKFAGAIEGIRPRFLEPKEHNARFSLINAKHPLFLLEKKSCVANDLQLMPQRHDERSPKIWVLSGPNAGGKTVAMKTVGVTALMAKAGLFVSCEKAEILDYENIFVELGDRQNREEDLSTFSGHLSQLKKIAEEANELTLILLDEGFVGTDPAIGVAMARATLEYFSNKKATVIITTHFSNLKTLADGDHRFFNGSMEFEPHKLLPTYKLLNGIPGQSYAIELAERMGLNNEIIQKARGYYGNESQRMENILKDLQLKRIEVTEELKQQSNLTKKLEHELKSLHHEKEKLSELRNSLVENYRNKLQKRLNAFENRLEIRERQFEKQKESILRDLNDQSITNQITSNLEISTLENQNKETDKKIEKIDISNSKNQLKPKKLLGLDALSELKLPKKQYSESTIDYDSLDEKAAKFRAPKHMSSRALLDEARMSLNAMKNSFDDIEENLHDDLDTLQELEKSTKEKAKSAKQTAIETIAQGRPPEYWKPGMIVKSAKFREKGNVLKSADSKGNIECQFGIMKVKISYHELIPVNENQNSLKNESFSKTKLFSKQKQNSKTKKIQNLQDSEIPPTLQHSGNTINLRGNTVDESLDKLDIELDKMNRMHVDRVVIIHGHGMGKIKESVRKHLEESSYKLRFRSGRQGEGGDGVTIVAFDD</sequence>
<accession>A0A6N6VNF0</accession>
<keyword evidence="1 7" id="KW-0699">rRNA-binding</keyword>
<dbReference type="GO" id="GO:0072344">
    <property type="term" value="P:rescue of stalled ribosome"/>
    <property type="evidence" value="ECO:0007669"/>
    <property type="project" value="UniProtKB-UniRule"/>
</dbReference>
<evidence type="ECO:0000259" key="9">
    <source>
        <dbReference type="PROSITE" id="PS50828"/>
    </source>
</evidence>
<keyword evidence="7" id="KW-0255">Endonuclease</keyword>
<dbReference type="InterPro" id="IPR027417">
    <property type="entry name" value="P-loop_NTPase"/>
</dbReference>
<keyword evidence="2 7" id="KW-0547">Nucleotide-binding</keyword>